<gene>
    <name evidence="4" type="ORF">PENARI_c006G08335</name>
</gene>
<name>A0A1F5LMI7_PENAI</name>
<dbReference type="PROSITE" id="PS51257">
    <property type="entry name" value="PROKAR_LIPOPROTEIN"/>
    <property type="match status" value="1"/>
</dbReference>
<evidence type="ECO:0000313" key="5">
    <source>
        <dbReference type="Proteomes" id="UP000177622"/>
    </source>
</evidence>
<dbReference type="STRING" id="1835702.A0A1F5LMI7"/>
<dbReference type="Proteomes" id="UP000177622">
    <property type="component" value="Unassembled WGS sequence"/>
</dbReference>
<comment type="subcellular location">
    <subcellularLocation>
        <location evidence="1">Mitochondrion</location>
    </subcellularLocation>
</comment>
<evidence type="ECO:0000256" key="1">
    <source>
        <dbReference type="ARBA" id="ARBA00004173"/>
    </source>
</evidence>
<dbReference type="GO" id="GO:0005743">
    <property type="term" value="C:mitochondrial inner membrane"/>
    <property type="evidence" value="ECO:0007669"/>
    <property type="project" value="InterPro"/>
</dbReference>
<dbReference type="PANTHER" id="PTHR28554">
    <property type="entry name" value="39S RIBOSOMAL PROTEIN L45, MITOCHONDRIAL"/>
    <property type="match status" value="1"/>
</dbReference>
<keyword evidence="3" id="KW-0496">Mitochondrion</keyword>
<organism evidence="4 5">
    <name type="scientific">Penicillium arizonense</name>
    <dbReference type="NCBI Taxonomy" id="1835702"/>
    <lineage>
        <taxon>Eukaryota</taxon>
        <taxon>Fungi</taxon>
        <taxon>Dikarya</taxon>
        <taxon>Ascomycota</taxon>
        <taxon>Pezizomycotina</taxon>
        <taxon>Eurotiomycetes</taxon>
        <taxon>Eurotiomycetidae</taxon>
        <taxon>Eurotiales</taxon>
        <taxon>Aspergillaceae</taxon>
        <taxon>Penicillium</taxon>
    </lineage>
</organism>
<keyword evidence="5" id="KW-1185">Reference proteome</keyword>
<dbReference type="InterPro" id="IPR024621">
    <property type="entry name" value="Mba1"/>
</dbReference>
<protein>
    <recommendedName>
        <fullName evidence="6">Tim44-like domain-containing protein</fullName>
    </recommendedName>
</protein>
<dbReference type="GO" id="GO:0032979">
    <property type="term" value="P:protein insertion into mitochondrial inner membrane from matrix"/>
    <property type="evidence" value="ECO:0007669"/>
    <property type="project" value="InterPro"/>
</dbReference>
<dbReference type="EMBL" id="LXJU01000006">
    <property type="protein sequence ID" value="OGE54412.1"/>
    <property type="molecule type" value="Genomic_DNA"/>
</dbReference>
<dbReference type="AlphaFoldDB" id="A0A1F5LMI7"/>
<evidence type="ECO:0000313" key="4">
    <source>
        <dbReference type="EMBL" id="OGE54412.1"/>
    </source>
</evidence>
<dbReference type="RefSeq" id="XP_022489847.1">
    <property type="nucleotide sequence ID" value="XM_022630484.1"/>
</dbReference>
<keyword evidence="2" id="KW-0809">Transit peptide</keyword>
<dbReference type="InterPro" id="IPR051975">
    <property type="entry name" value="mtLSU_mL45"/>
</dbReference>
<accession>A0A1F5LMI7</accession>
<dbReference type="Pfam" id="PF07961">
    <property type="entry name" value="MBA1"/>
    <property type="match status" value="1"/>
</dbReference>
<evidence type="ECO:0008006" key="6">
    <source>
        <dbReference type="Google" id="ProtNLM"/>
    </source>
</evidence>
<evidence type="ECO:0000256" key="3">
    <source>
        <dbReference type="ARBA" id="ARBA00023128"/>
    </source>
</evidence>
<proteinExistence type="predicted"/>
<dbReference type="GeneID" id="34575218"/>
<dbReference type="PANTHER" id="PTHR28554:SF1">
    <property type="entry name" value="LARGE RIBOSOMAL SUBUNIT PROTEIN ML45"/>
    <property type="match status" value="1"/>
</dbReference>
<reference evidence="4 5" key="1">
    <citation type="journal article" date="2016" name="Sci. Rep.">
        <title>Penicillium arizonense, a new, genome sequenced fungal species, reveals a high chemical diversity in secreted metabolites.</title>
        <authorList>
            <person name="Grijseels S."/>
            <person name="Nielsen J.C."/>
            <person name="Randelovic M."/>
            <person name="Nielsen J."/>
            <person name="Nielsen K.F."/>
            <person name="Workman M."/>
            <person name="Frisvad J.C."/>
        </authorList>
    </citation>
    <scope>NUCLEOTIDE SEQUENCE [LARGE SCALE GENOMIC DNA]</scope>
    <source>
        <strain evidence="4 5">CBS 141311</strain>
    </source>
</reference>
<dbReference type="Gene3D" id="3.10.450.240">
    <property type="match status" value="1"/>
</dbReference>
<dbReference type="OrthoDB" id="19619at2759"/>
<comment type="caution">
    <text evidence="4">The sequence shown here is derived from an EMBL/GenBank/DDBJ whole genome shotgun (WGS) entry which is preliminary data.</text>
</comment>
<sequence>MASTLRLPTGTSARIVPSGSFIAQSCTAGSYQCRSFSQTSQNLAGRPMNFRQPSQSQPSFKTRTKDMLMNQLPNDIGILPGTFVKPLWRDRPSIFEHPRDRLHMEWTWLKTLFTNYGSLLQYCKRENSFPFNFKQRRHIASQLMEKMYTSFAQGNIPEIRRFCCERLSTRLVRQIEARDASEKLEWTLVKYLRKPSTNFLGLRVMSDRATSIPELANSGIRQIVVRVTSRQSMATSKVEQPKRGAQPVETLVSTKEQDCVEYIVVQNLRWNGKDNGWMLWGHVTPTTMQQIMEDPYFAPGLSAMERMEQIKEAMMNGSSGPKK</sequence>
<evidence type="ECO:0000256" key="2">
    <source>
        <dbReference type="ARBA" id="ARBA00022946"/>
    </source>
</evidence>